<protein>
    <submittedName>
        <fullName evidence="1">Uncharacterized protein</fullName>
    </submittedName>
</protein>
<sequence length="33" mass="3922">MIRPKWSTDKHIYKHMRKHFDFGAETGANCTLT</sequence>
<gene>
    <name evidence="1" type="ORF">JOC48_001234</name>
</gene>
<proteinExistence type="predicted"/>
<reference evidence="1 2" key="1">
    <citation type="submission" date="2021-01" db="EMBL/GenBank/DDBJ databases">
        <title>Genomic Encyclopedia of Type Strains, Phase IV (KMG-IV): sequencing the most valuable type-strain genomes for metagenomic binning, comparative biology and taxonomic classification.</title>
        <authorList>
            <person name="Goeker M."/>
        </authorList>
    </citation>
    <scope>NUCLEOTIDE SEQUENCE [LARGE SCALE GENOMIC DNA]</scope>
    <source>
        <strain evidence="1 2">DSM 23711</strain>
    </source>
</reference>
<evidence type="ECO:0000313" key="2">
    <source>
        <dbReference type="Proteomes" id="UP001296943"/>
    </source>
</evidence>
<dbReference type="Proteomes" id="UP001296943">
    <property type="component" value="Unassembled WGS sequence"/>
</dbReference>
<accession>A0ABS2MXY8</accession>
<dbReference type="EMBL" id="JAFBDR010000005">
    <property type="protein sequence ID" value="MBM7570756.1"/>
    <property type="molecule type" value="Genomic_DNA"/>
</dbReference>
<name>A0ABS2MXY8_9BACI</name>
<keyword evidence="2" id="KW-1185">Reference proteome</keyword>
<evidence type="ECO:0000313" key="1">
    <source>
        <dbReference type="EMBL" id="MBM7570756.1"/>
    </source>
</evidence>
<comment type="caution">
    <text evidence="1">The sequence shown here is derived from an EMBL/GenBank/DDBJ whole genome shotgun (WGS) entry which is preliminary data.</text>
</comment>
<organism evidence="1 2">
    <name type="scientific">Aquibacillus albus</name>
    <dbReference type="NCBI Taxonomy" id="1168171"/>
    <lineage>
        <taxon>Bacteria</taxon>
        <taxon>Bacillati</taxon>
        <taxon>Bacillota</taxon>
        <taxon>Bacilli</taxon>
        <taxon>Bacillales</taxon>
        <taxon>Bacillaceae</taxon>
        <taxon>Aquibacillus</taxon>
    </lineage>
</organism>